<protein>
    <recommendedName>
        <fullName evidence="3">Polyketide cyclase</fullName>
    </recommendedName>
</protein>
<evidence type="ECO:0000313" key="2">
    <source>
        <dbReference type="Proteomes" id="UP000238356"/>
    </source>
</evidence>
<dbReference type="InterPro" id="IPR023393">
    <property type="entry name" value="START-like_dom_sf"/>
</dbReference>
<dbReference type="Gene3D" id="3.30.530.20">
    <property type="match status" value="1"/>
</dbReference>
<evidence type="ECO:0008006" key="3">
    <source>
        <dbReference type="Google" id="ProtNLM"/>
    </source>
</evidence>
<dbReference type="SUPFAM" id="SSF55961">
    <property type="entry name" value="Bet v1-like"/>
    <property type="match status" value="1"/>
</dbReference>
<accession>A0A2S6A7Z9</accession>
<dbReference type="Pfam" id="PF10604">
    <property type="entry name" value="Polyketide_cyc2"/>
    <property type="match status" value="1"/>
</dbReference>
<evidence type="ECO:0000313" key="1">
    <source>
        <dbReference type="EMBL" id="PPJ29105.1"/>
    </source>
</evidence>
<comment type="caution">
    <text evidence="1">The sequence shown here is derived from an EMBL/GenBank/DDBJ whole genome shotgun (WGS) entry which is preliminary data.</text>
</comment>
<name>A0A2S6A7Z9_9NOCA</name>
<keyword evidence="2" id="KW-1185">Reference proteome</keyword>
<dbReference type="Proteomes" id="UP000238356">
    <property type="component" value="Unassembled WGS sequence"/>
</dbReference>
<gene>
    <name evidence="1" type="ORF">C5F51_11525</name>
</gene>
<dbReference type="EMBL" id="PSZD01000006">
    <property type="protein sequence ID" value="PPJ29105.1"/>
    <property type="molecule type" value="Genomic_DNA"/>
</dbReference>
<organism evidence="1 2">
    <name type="scientific">Nocardia nova</name>
    <dbReference type="NCBI Taxonomy" id="37330"/>
    <lineage>
        <taxon>Bacteria</taxon>
        <taxon>Bacillati</taxon>
        <taxon>Actinomycetota</taxon>
        <taxon>Actinomycetes</taxon>
        <taxon>Mycobacteriales</taxon>
        <taxon>Nocardiaceae</taxon>
        <taxon>Nocardia</taxon>
    </lineage>
</organism>
<proteinExistence type="predicted"/>
<sequence>MRRFAAYRAELIVQTSAEMRENCLFRRGLHGWFGARAPGLLSHDRPSGYRPSLRIVAATTVIVVAATIREAAMMYSFTEEAVVTGEIDRIWAVATDVARWAEWDPHEEKARIDGPFEAGTKGWVKPKGAPAGPFTIVAVEPGRSWTSEAGLPFGKLRGRRTYEPLGDGTVRVSENVEVHGPMGPLFKLIWEKGMRADMPRTFAALAAEAARRG</sequence>
<reference evidence="1 2" key="1">
    <citation type="submission" date="2018-02" db="EMBL/GenBank/DDBJ databases">
        <title>8 Nocardia nova and 1 Nocardia cyriacigeorgica strain used for evolution to TMP-SMX.</title>
        <authorList>
            <person name="Mehta H."/>
            <person name="Weng J."/>
            <person name="Shamoo Y."/>
        </authorList>
    </citation>
    <scope>NUCLEOTIDE SEQUENCE [LARGE SCALE GENOMIC DNA]</scope>
    <source>
        <strain evidence="1 2">BAA2227</strain>
    </source>
</reference>
<dbReference type="InterPro" id="IPR019587">
    <property type="entry name" value="Polyketide_cyclase/dehydratase"/>
</dbReference>
<dbReference type="AlphaFoldDB" id="A0A2S6A7Z9"/>